<dbReference type="OrthoDB" id="6328726at2759"/>
<dbReference type="EMBL" id="CH916367">
    <property type="protein sequence ID" value="EDW01447.1"/>
    <property type="molecule type" value="Genomic_DNA"/>
</dbReference>
<dbReference type="HOGENOM" id="CLU_571445_0_0_1"/>
<evidence type="ECO:0000313" key="3">
    <source>
        <dbReference type="Proteomes" id="UP000001070"/>
    </source>
</evidence>
<gene>
    <name evidence="2" type="primary">Dgri\GH21444</name>
    <name evidence="2" type="ORF">Dgri_GH21444</name>
</gene>
<feature type="compositionally biased region" description="Acidic residues" evidence="1">
    <location>
        <begin position="237"/>
        <end position="246"/>
    </location>
</feature>
<feature type="region of interest" description="Disordered" evidence="1">
    <location>
        <begin position="143"/>
        <end position="175"/>
    </location>
</feature>
<dbReference type="PhylomeDB" id="B4J9G6"/>
<dbReference type="InParanoid" id="B4J9G6"/>
<keyword evidence="3" id="KW-1185">Reference proteome</keyword>
<dbReference type="eggNOG" id="ENOG502S9SM">
    <property type="taxonomic scope" value="Eukaryota"/>
</dbReference>
<evidence type="ECO:0000313" key="2">
    <source>
        <dbReference type="EMBL" id="EDW01447.1"/>
    </source>
</evidence>
<feature type="compositionally biased region" description="Low complexity" evidence="1">
    <location>
        <begin position="148"/>
        <end position="173"/>
    </location>
</feature>
<feature type="region of interest" description="Disordered" evidence="1">
    <location>
        <begin position="91"/>
        <end position="130"/>
    </location>
</feature>
<proteinExistence type="predicted"/>
<reference evidence="2 3" key="1">
    <citation type="journal article" date="2007" name="Nature">
        <title>Evolution of genes and genomes on the Drosophila phylogeny.</title>
        <authorList>
            <consortium name="Drosophila 12 Genomes Consortium"/>
            <person name="Clark A.G."/>
            <person name="Eisen M.B."/>
            <person name="Smith D.R."/>
            <person name="Bergman C.M."/>
            <person name="Oliver B."/>
            <person name="Markow T.A."/>
            <person name="Kaufman T.C."/>
            <person name="Kellis M."/>
            <person name="Gelbart W."/>
            <person name="Iyer V.N."/>
            <person name="Pollard D.A."/>
            <person name="Sackton T.B."/>
            <person name="Larracuente A.M."/>
            <person name="Singh N.D."/>
            <person name="Abad J.P."/>
            <person name="Abt D.N."/>
            <person name="Adryan B."/>
            <person name="Aguade M."/>
            <person name="Akashi H."/>
            <person name="Anderson W.W."/>
            <person name="Aquadro C.F."/>
            <person name="Ardell D.H."/>
            <person name="Arguello R."/>
            <person name="Artieri C.G."/>
            <person name="Barbash D.A."/>
            <person name="Barker D."/>
            <person name="Barsanti P."/>
            <person name="Batterham P."/>
            <person name="Batzoglou S."/>
            <person name="Begun D."/>
            <person name="Bhutkar A."/>
            <person name="Blanco E."/>
            <person name="Bosak S.A."/>
            <person name="Bradley R.K."/>
            <person name="Brand A.D."/>
            <person name="Brent M.R."/>
            <person name="Brooks A.N."/>
            <person name="Brown R.H."/>
            <person name="Butlin R.K."/>
            <person name="Caggese C."/>
            <person name="Calvi B.R."/>
            <person name="Bernardo de Carvalho A."/>
            <person name="Caspi A."/>
            <person name="Castrezana S."/>
            <person name="Celniker S.E."/>
            <person name="Chang J.L."/>
            <person name="Chapple C."/>
            <person name="Chatterji S."/>
            <person name="Chinwalla A."/>
            <person name="Civetta A."/>
            <person name="Clifton S.W."/>
            <person name="Comeron J.M."/>
            <person name="Costello J.C."/>
            <person name="Coyne J.A."/>
            <person name="Daub J."/>
            <person name="David R.G."/>
            <person name="Delcher A.L."/>
            <person name="Delehaunty K."/>
            <person name="Do C.B."/>
            <person name="Ebling H."/>
            <person name="Edwards K."/>
            <person name="Eickbush T."/>
            <person name="Evans J.D."/>
            <person name="Filipski A."/>
            <person name="Findeiss S."/>
            <person name="Freyhult E."/>
            <person name="Fulton L."/>
            <person name="Fulton R."/>
            <person name="Garcia A.C."/>
            <person name="Gardiner A."/>
            <person name="Garfield D.A."/>
            <person name="Garvin B.E."/>
            <person name="Gibson G."/>
            <person name="Gilbert D."/>
            <person name="Gnerre S."/>
            <person name="Godfrey J."/>
            <person name="Good R."/>
            <person name="Gotea V."/>
            <person name="Gravely B."/>
            <person name="Greenberg A.J."/>
            <person name="Griffiths-Jones S."/>
            <person name="Gross S."/>
            <person name="Guigo R."/>
            <person name="Gustafson E.A."/>
            <person name="Haerty W."/>
            <person name="Hahn M.W."/>
            <person name="Halligan D.L."/>
            <person name="Halpern A.L."/>
            <person name="Halter G.M."/>
            <person name="Han M.V."/>
            <person name="Heger A."/>
            <person name="Hillier L."/>
            <person name="Hinrichs A.S."/>
            <person name="Holmes I."/>
            <person name="Hoskins R.A."/>
            <person name="Hubisz M.J."/>
            <person name="Hultmark D."/>
            <person name="Huntley M.A."/>
            <person name="Jaffe D.B."/>
            <person name="Jagadeeshan S."/>
            <person name="Jeck W.R."/>
            <person name="Johnson J."/>
            <person name="Jones C.D."/>
            <person name="Jordan W.C."/>
            <person name="Karpen G.H."/>
            <person name="Kataoka E."/>
            <person name="Keightley P.D."/>
            <person name="Kheradpour P."/>
            <person name="Kirkness E.F."/>
            <person name="Koerich L.B."/>
            <person name="Kristiansen K."/>
            <person name="Kudrna D."/>
            <person name="Kulathinal R.J."/>
            <person name="Kumar S."/>
            <person name="Kwok R."/>
            <person name="Lander E."/>
            <person name="Langley C.H."/>
            <person name="Lapoint R."/>
            <person name="Lazzaro B.P."/>
            <person name="Lee S.J."/>
            <person name="Levesque L."/>
            <person name="Li R."/>
            <person name="Lin C.F."/>
            <person name="Lin M.F."/>
            <person name="Lindblad-Toh K."/>
            <person name="Llopart A."/>
            <person name="Long M."/>
            <person name="Low L."/>
            <person name="Lozovsky E."/>
            <person name="Lu J."/>
            <person name="Luo M."/>
            <person name="Machado C.A."/>
            <person name="Makalowski W."/>
            <person name="Marzo M."/>
            <person name="Matsuda M."/>
            <person name="Matzkin L."/>
            <person name="McAllister B."/>
            <person name="McBride C.S."/>
            <person name="McKernan B."/>
            <person name="McKernan K."/>
            <person name="Mendez-Lago M."/>
            <person name="Minx P."/>
            <person name="Mollenhauer M.U."/>
            <person name="Montooth K."/>
            <person name="Mount S.M."/>
            <person name="Mu X."/>
            <person name="Myers E."/>
            <person name="Negre B."/>
            <person name="Newfeld S."/>
            <person name="Nielsen R."/>
            <person name="Noor M.A."/>
            <person name="O'Grady P."/>
            <person name="Pachter L."/>
            <person name="Papaceit M."/>
            <person name="Parisi M.J."/>
            <person name="Parisi M."/>
            <person name="Parts L."/>
            <person name="Pedersen J.S."/>
            <person name="Pesole G."/>
            <person name="Phillippy A.M."/>
            <person name="Ponting C.P."/>
            <person name="Pop M."/>
            <person name="Porcelli D."/>
            <person name="Powell J.R."/>
            <person name="Prohaska S."/>
            <person name="Pruitt K."/>
            <person name="Puig M."/>
            <person name="Quesneville H."/>
            <person name="Ram K.R."/>
            <person name="Rand D."/>
            <person name="Rasmussen M.D."/>
            <person name="Reed L.K."/>
            <person name="Reenan R."/>
            <person name="Reily A."/>
            <person name="Remington K.A."/>
            <person name="Rieger T.T."/>
            <person name="Ritchie M.G."/>
            <person name="Robin C."/>
            <person name="Rogers Y.H."/>
            <person name="Rohde C."/>
            <person name="Rozas J."/>
            <person name="Rubenfield M.J."/>
            <person name="Ruiz A."/>
            <person name="Russo S."/>
            <person name="Salzberg S.L."/>
            <person name="Sanchez-Gracia A."/>
            <person name="Saranga D.J."/>
            <person name="Sato H."/>
            <person name="Schaeffer S.W."/>
            <person name="Schatz M.C."/>
            <person name="Schlenke T."/>
            <person name="Schwartz R."/>
            <person name="Segarra C."/>
            <person name="Singh R.S."/>
            <person name="Sirot L."/>
            <person name="Sirota M."/>
            <person name="Sisneros N.B."/>
            <person name="Smith C.D."/>
            <person name="Smith T.F."/>
            <person name="Spieth J."/>
            <person name="Stage D.E."/>
            <person name="Stark A."/>
            <person name="Stephan W."/>
            <person name="Strausberg R.L."/>
            <person name="Strempel S."/>
            <person name="Sturgill D."/>
            <person name="Sutton G."/>
            <person name="Sutton G.G."/>
            <person name="Tao W."/>
            <person name="Teichmann S."/>
            <person name="Tobari Y.N."/>
            <person name="Tomimura Y."/>
            <person name="Tsolas J.M."/>
            <person name="Valente V.L."/>
            <person name="Venter E."/>
            <person name="Venter J.C."/>
            <person name="Vicario S."/>
            <person name="Vieira F.G."/>
            <person name="Vilella A.J."/>
            <person name="Villasante A."/>
            <person name="Walenz B."/>
            <person name="Wang J."/>
            <person name="Wasserman M."/>
            <person name="Watts T."/>
            <person name="Wilson D."/>
            <person name="Wilson R.K."/>
            <person name="Wing R.A."/>
            <person name="Wolfner M.F."/>
            <person name="Wong A."/>
            <person name="Wong G.K."/>
            <person name="Wu C.I."/>
            <person name="Wu G."/>
            <person name="Yamamoto D."/>
            <person name="Yang H.P."/>
            <person name="Yang S.P."/>
            <person name="Yorke J.A."/>
            <person name="Yoshida K."/>
            <person name="Zdobnov E."/>
            <person name="Zhang P."/>
            <person name="Zhang Y."/>
            <person name="Zimin A.V."/>
            <person name="Baldwin J."/>
            <person name="Abdouelleil A."/>
            <person name="Abdulkadir J."/>
            <person name="Abebe A."/>
            <person name="Abera B."/>
            <person name="Abreu J."/>
            <person name="Acer S.C."/>
            <person name="Aftuck L."/>
            <person name="Alexander A."/>
            <person name="An P."/>
            <person name="Anderson E."/>
            <person name="Anderson S."/>
            <person name="Arachi H."/>
            <person name="Azer M."/>
            <person name="Bachantsang P."/>
            <person name="Barry A."/>
            <person name="Bayul T."/>
            <person name="Berlin A."/>
            <person name="Bessette D."/>
            <person name="Bloom T."/>
            <person name="Blye J."/>
            <person name="Boguslavskiy L."/>
            <person name="Bonnet C."/>
            <person name="Boukhgalter B."/>
            <person name="Bourzgui I."/>
            <person name="Brown A."/>
            <person name="Cahill P."/>
            <person name="Channer S."/>
            <person name="Cheshatsang Y."/>
            <person name="Chuda L."/>
            <person name="Citroen M."/>
            <person name="Collymore A."/>
            <person name="Cooke P."/>
            <person name="Costello M."/>
            <person name="D'Aco K."/>
            <person name="Daza R."/>
            <person name="De Haan G."/>
            <person name="DeGray S."/>
            <person name="DeMaso C."/>
            <person name="Dhargay N."/>
            <person name="Dooley K."/>
            <person name="Dooley E."/>
            <person name="Doricent M."/>
            <person name="Dorje P."/>
            <person name="Dorjee K."/>
            <person name="Dupes A."/>
            <person name="Elong R."/>
            <person name="Falk J."/>
            <person name="Farina A."/>
            <person name="Faro S."/>
            <person name="Ferguson D."/>
            <person name="Fisher S."/>
            <person name="Foley C.D."/>
            <person name="Franke A."/>
            <person name="Friedrich D."/>
            <person name="Gadbois L."/>
            <person name="Gearin G."/>
            <person name="Gearin C.R."/>
            <person name="Giannoukos G."/>
            <person name="Goode T."/>
            <person name="Graham J."/>
            <person name="Grandbois E."/>
            <person name="Grewal S."/>
            <person name="Gyaltsen K."/>
            <person name="Hafez N."/>
            <person name="Hagos B."/>
            <person name="Hall J."/>
            <person name="Henson C."/>
            <person name="Hollinger A."/>
            <person name="Honan T."/>
            <person name="Huard M.D."/>
            <person name="Hughes L."/>
            <person name="Hurhula B."/>
            <person name="Husby M.E."/>
            <person name="Kamat A."/>
            <person name="Kanga B."/>
            <person name="Kashin S."/>
            <person name="Khazanovich D."/>
            <person name="Kisner P."/>
            <person name="Lance K."/>
            <person name="Lara M."/>
            <person name="Lee W."/>
            <person name="Lennon N."/>
            <person name="Letendre F."/>
            <person name="LeVine R."/>
            <person name="Lipovsky A."/>
            <person name="Liu X."/>
            <person name="Liu J."/>
            <person name="Liu S."/>
            <person name="Lokyitsang T."/>
            <person name="Lokyitsang Y."/>
            <person name="Lubonja R."/>
            <person name="Lui A."/>
            <person name="MacDonald P."/>
            <person name="Magnisalis V."/>
            <person name="Maru K."/>
            <person name="Matthews C."/>
            <person name="McCusker W."/>
            <person name="McDonough S."/>
            <person name="Mehta T."/>
            <person name="Meldrim J."/>
            <person name="Meneus L."/>
            <person name="Mihai O."/>
            <person name="Mihalev A."/>
            <person name="Mihova T."/>
            <person name="Mittelman R."/>
            <person name="Mlenga V."/>
            <person name="Montmayeur A."/>
            <person name="Mulrain L."/>
            <person name="Navidi A."/>
            <person name="Naylor J."/>
            <person name="Negash T."/>
            <person name="Nguyen T."/>
            <person name="Nguyen N."/>
            <person name="Nicol R."/>
            <person name="Norbu C."/>
            <person name="Norbu N."/>
            <person name="Novod N."/>
            <person name="O'Neill B."/>
            <person name="Osman S."/>
            <person name="Markiewicz E."/>
            <person name="Oyono O.L."/>
            <person name="Patti C."/>
            <person name="Phunkhang P."/>
            <person name="Pierre F."/>
            <person name="Priest M."/>
            <person name="Raghuraman S."/>
            <person name="Rege F."/>
            <person name="Reyes R."/>
            <person name="Rise C."/>
            <person name="Rogov P."/>
            <person name="Ross K."/>
            <person name="Ryan E."/>
            <person name="Settipalli S."/>
            <person name="Shea T."/>
            <person name="Sherpa N."/>
            <person name="Shi L."/>
            <person name="Shih D."/>
            <person name="Sparrow T."/>
            <person name="Spaulding J."/>
            <person name="Stalker J."/>
            <person name="Stange-Thomann N."/>
            <person name="Stavropoulos S."/>
            <person name="Stone C."/>
            <person name="Strader C."/>
            <person name="Tesfaye S."/>
            <person name="Thomson T."/>
            <person name="Thoulutsang Y."/>
            <person name="Thoulutsang D."/>
            <person name="Topham K."/>
            <person name="Topping I."/>
            <person name="Tsamla T."/>
            <person name="Vassiliev H."/>
            <person name="Vo A."/>
            <person name="Wangchuk T."/>
            <person name="Wangdi T."/>
            <person name="Weiand M."/>
            <person name="Wilkinson J."/>
            <person name="Wilson A."/>
            <person name="Yadav S."/>
            <person name="Young G."/>
            <person name="Yu Q."/>
            <person name="Zembek L."/>
            <person name="Zhong D."/>
            <person name="Zimmer A."/>
            <person name="Zwirko Z."/>
            <person name="Jaffe D.B."/>
            <person name="Alvarez P."/>
            <person name="Brockman W."/>
            <person name="Butler J."/>
            <person name="Chin C."/>
            <person name="Gnerre S."/>
            <person name="Grabherr M."/>
            <person name="Kleber M."/>
            <person name="Mauceli E."/>
            <person name="MacCallum I."/>
        </authorList>
    </citation>
    <scope>NUCLEOTIDE SEQUENCE [LARGE SCALE GENOMIC DNA]</scope>
    <source>
        <strain evidence="3">Tucson 15287-2541.00</strain>
    </source>
</reference>
<name>B4J9G6_DROGR</name>
<feature type="compositionally biased region" description="Low complexity" evidence="1">
    <location>
        <begin position="214"/>
        <end position="231"/>
    </location>
</feature>
<protein>
    <submittedName>
        <fullName evidence="2">GH21444</fullName>
    </submittedName>
</protein>
<dbReference type="Proteomes" id="UP000001070">
    <property type="component" value="Unassembled WGS sequence"/>
</dbReference>
<accession>B4J9G6</accession>
<organism evidence="3">
    <name type="scientific">Drosophila grimshawi</name>
    <name type="common">Hawaiian fruit fly</name>
    <name type="synonym">Idiomyia grimshawi</name>
    <dbReference type="NCBI Taxonomy" id="7222"/>
    <lineage>
        <taxon>Eukaryota</taxon>
        <taxon>Metazoa</taxon>
        <taxon>Ecdysozoa</taxon>
        <taxon>Arthropoda</taxon>
        <taxon>Hexapoda</taxon>
        <taxon>Insecta</taxon>
        <taxon>Pterygota</taxon>
        <taxon>Neoptera</taxon>
        <taxon>Endopterygota</taxon>
        <taxon>Diptera</taxon>
        <taxon>Brachycera</taxon>
        <taxon>Muscomorpha</taxon>
        <taxon>Ephydroidea</taxon>
        <taxon>Drosophilidae</taxon>
        <taxon>Drosophila</taxon>
        <taxon>Hawaiian Drosophila</taxon>
    </lineage>
</organism>
<feature type="region of interest" description="Disordered" evidence="1">
    <location>
        <begin position="206"/>
        <end position="278"/>
    </location>
</feature>
<dbReference type="FunCoup" id="B4J9G6">
    <property type="interactions" value="182"/>
</dbReference>
<feature type="compositionally biased region" description="Low complexity" evidence="1">
    <location>
        <begin position="119"/>
        <end position="130"/>
    </location>
</feature>
<dbReference type="OMA" id="HNYEYGY"/>
<sequence>MAPSSGRRCFRLRATTDDKAISYISNNNNINKSSNKNYNKQLRVLKMPASKILLLVAIAAARFGCPTTRTSLALACDESTPALQNNRYSSYYSKSRNSNNNNDYSYNNIDGMVDRSENNADGNNDNYNYNKASAKWLPSQQKLYGNSQEQQQQQQQQLQQQQQQHQRQQQQQQFVDDPEAARNDFLLQLSDLNAAVQGVGMFAATHSSNRKNDNSNSDNSNKSNNNGNDNNVWQADAEYETEEEQLPLDRRSRSNSYMSRNSGQPEQYGNDDPTTESDIDVEGEEDYAVSSNNDADELSDQLPYGIQNVRKRRVRSVMPPAAPQPHGGDGVIYQSLCPTNRVTVKLDNGEYRPNHYVEVTCANNYAPLPARMHNYDFNYRSNELPLLRALLNERVGEKREICSATGFSCIQLNRTIHLIRLNEGSGCWESETRTVPSGCECMWPKHSYGDIASYHQAQKRFKTTLTNLQGHGGAIGNIDYKPGVGYRQLALRSRAPKVAHGIGGGVRVGSGAGGTRSRRADADYDIYELN</sequence>
<dbReference type="AlphaFoldDB" id="B4J9G6"/>
<evidence type="ECO:0000256" key="1">
    <source>
        <dbReference type="SAM" id="MobiDB-lite"/>
    </source>
</evidence>
<feature type="compositionally biased region" description="Low complexity" evidence="1">
    <location>
        <begin position="91"/>
        <end position="108"/>
    </location>
</feature>